<keyword evidence="1 3" id="KW-0732">Signal</keyword>
<evidence type="ECO:0000259" key="4">
    <source>
        <dbReference type="Pfam" id="PF05426"/>
    </source>
</evidence>
<dbReference type="RefSeq" id="WP_079701999.1">
    <property type="nucleotide sequence ID" value="NZ_FUYR01000001.1"/>
</dbReference>
<evidence type="ECO:0000256" key="1">
    <source>
        <dbReference type="ARBA" id="ARBA00022729"/>
    </source>
</evidence>
<feature type="domain" description="Alginate lyase" evidence="4">
    <location>
        <begin position="66"/>
        <end position="337"/>
    </location>
</feature>
<accession>A0A1T5BEH1</accession>
<organism evidence="5 6">
    <name type="scientific">Daejeonella lutea</name>
    <dbReference type="NCBI Taxonomy" id="572036"/>
    <lineage>
        <taxon>Bacteria</taxon>
        <taxon>Pseudomonadati</taxon>
        <taxon>Bacteroidota</taxon>
        <taxon>Sphingobacteriia</taxon>
        <taxon>Sphingobacteriales</taxon>
        <taxon>Sphingobacteriaceae</taxon>
        <taxon>Daejeonella</taxon>
    </lineage>
</organism>
<name>A0A1T5BEH1_9SPHI</name>
<dbReference type="GO" id="GO:0042597">
    <property type="term" value="C:periplasmic space"/>
    <property type="evidence" value="ECO:0007669"/>
    <property type="project" value="InterPro"/>
</dbReference>
<dbReference type="OrthoDB" id="7210452at2"/>
<protein>
    <submittedName>
        <fullName evidence="5">Alginate lyase</fullName>
    </submittedName>
</protein>
<feature type="signal peptide" evidence="3">
    <location>
        <begin position="1"/>
        <end position="20"/>
    </location>
</feature>
<dbReference type="EMBL" id="FUYR01000001">
    <property type="protein sequence ID" value="SKB45618.1"/>
    <property type="molecule type" value="Genomic_DNA"/>
</dbReference>
<evidence type="ECO:0000313" key="6">
    <source>
        <dbReference type="Proteomes" id="UP000189981"/>
    </source>
</evidence>
<dbReference type="SUPFAM" id="SSF48230">
    <property type="entry name" value="Chondroitin AC/alginate lyase"/>
    <property type="match status" value="1"/>
</dbReference>
<dbReference type="GO" id="GO:0016829">
    <property type="term" value="F:lyase activity"/>
    <property type="evidence" value="ECO:0007669"/>
    <property type="project" value="UniProtKB-KW"/>
</dbReference>
<feature type="chain" id="PRO_5012391461" evidence="3">
    <location>
        <begin position="21"/>
        <end position="396"/>
    </location>
</feature>
<evidence type="ECO:0000256" key="3">
    <source>
        <dbReference type="SAM" id="SignalP"/>
    </source>
</evidence>
<dbReference type="STRING" id="572036.SAMN05661099_1533"/>
<gene>
    <name evidence="5" type="ORF">SAMN05661099_1533</name>
</gene>
<dbReference type="Gene3D" id="1.50.10.100">
    <property type="entry name" value="Chondroitin AC/alginate lyase"/>
    <property type="match status" value="1"/>
</dbReference>
<dbReference type="InterPro" id="IPR008397">
    <property type="entry name" value="Alginate_lyase_dom"/>
</dbReference>
<evidence type="ECO:0000313" key="5">
    <source>
        <dbReference type="EMBL" id="SKB45618.1"/>
    </source>
</evidence>
<proteinExistence type="predicted"/>
<keyword evidence="2 5" id="KW-0456">Lyase</keyword>
<keyword evidence="6" id="KW-1185">Reference proteome</keyword>
<dbReference type="AlphaFoldDB" id="A0A1T5BEH1"/>
<sequence length="396" mass="45558">MKRFITCLSFTLLYSVSLSAQEVFLIDPQVLQKNKKAYEKKDPAIVKKVDQIIRRADEMLNVKPLSVMDKNFTPSSGTKHDYMSMGPYWWPDPAKPDGLPYIRKDGQRNPEINRITDRDYLGQLETRCKYLSLAYYFTGRPQYAEKANELIRVWFLNPETKMNPNLNFGQAIPGLNEGRGIGIIESRLLAYLVDWIDLLSADVSFAKNKPGLQDWFAQYLSWLLESKNGVDESKAENNHGTFYELQVASFAAFTNNKTQIGKTFDKLKDRIKLQIHEDGKQPLELERTNAYSYSAMNLSGWYSLALLGEKFNYDLWKLGGTPPALHRAIEWLIPFTVGIEKRTYEQINPFNKEDVYSLLKIAHHKYKEESFNNLANSYKPSTATAIDDLLYSLPGK</sequence>
<evidence type="ECO:0000256" key="2">
    <source>
        <dbReference type="ARBA" id="ARBA00023239"/>
    </source>
</evidence>
<dbReference type="InterPro" id="IPR008929">
    <property type="entry name" value="Chondroitin_lyas"/>
</dbReference>
<dbReference type="Proteomes" id="UP000189981">
    <property type="component" value="Unassembled WGS sequence"/>
</dbReference>
<reference evidence="6" key="1">
    <citation type="submission" date="2017-02" db="EMBL/GenBank/DDBJ databases">
        <authorList>
            <person name="Varghese N."/>
            <person name="Submissions S."/>
        </authorList>
    </citation>
    <scope>NUCLEOTIDE SEQUENCE [LARGE SCALE GENOMIC DNA]</scope>
    <source>
        <strain evidence="6">DSM 22385</strain>
    </source>
</reference>
<dbReference type="Pfam" id="PF05426">
    <property type="entry name" value="Alginate_lyase"/>
    <property type="match status" value="1"/>
</dbReference>